<feature type="region of interest" description="Disordered" evidence="1">
    <location>
        <begin position="51"/>
        <end position="81"/>
    </location>
</feature>
<evidence type="ECO:0000313" key="2">
    <source>
        <dbReference type="EMBL" id="CAH1401510.1"/>
    </source>
</evidence>
<organism evidence="2 3">
    <name type="scientific">Nezara viridula</name>
    <name type="common">Southern green stink bug</name>
    <name type="synonym">Cimex viridulus</name>
    <dbReference type="NCBI Taxonomy" id="85310"/>
    <lineage>
        <taxon>Eukaryota</taxon>
        <taxon>Metazoa</taxon>
        <taxon>Ecdysozoa</taxon>
        <taxon>Arthropoda</taxon>
        <taxon>Hexapoda</taxon>
        <taxon>Insecta</taxon>
        <taxon>Pterygota</taxon>
        <taxon>Neoptera</taxon>
        <taxon>Paraneoptera</taxon>
        <taxon>Hemiptera</taxon>
        <taxon>Heteroptera</taxon>
        <taxon>Panheteroptera</taxon>
        <taxon>Pentatomomorpha</taxon>
        <taxon>Pentatomoidea</taxon>
        <taxon>Pentatomidae</taxon>
        <taxon>Pentatominae</taxon>
        <taxon>Nezara</taxon>
    </lineage>
</organism>
<evidence type="ECO:0000313" key="3">
    <source>
        <dbReference type="Proteomes" id="UP001152798"/>
    </source>
</evidence>
<evidence type="ECO:0000256" key="1">
    <source>
        <dbReference type="SAM" id="MobiDB-lite"/>
    </source>
</evidence>
<protein>
    <submittedName>
        <fullName evidence="2">Uncharacterized protein</fullName>
    </submittedName>
</protein>
<gene>
    <name evidence="2" type="ORF">NEZAVI_LOCUS10519</name>
</gene>
<name>A0A9P0HGJ2_NEZVI</name>
<reference evidence="2" key="1">
    <citation type="submission" date="2022-01" db="EMBL/GenBank/DDBJ databases">
        <authorList>
            <person name="King R."/>
        </authorList>
    </citation>
    <scope>NUCLEOTIDE SEQUENCE</scope>
</reference>
<feature type="compositionally biased region" description="Polar residues" evidence="1">
    <location>
        <begin position="64"/>
        <end position="81"/>
    </location>
</feature>
<dbReference type="EMBL" id="OV725081">
    <property type="protein sequence ID" value="CAH1401510.1"/>
    <property type="molecule type" value="Genomic_DNA"/>
</dbReference>
<sequence length="81" mass="8792">MILCWKSLGFPAGFHSSSQGQVNSPVATKEHSRVHLCLGFTLRKLRSQPTRLSSLVRTGEDGIPQNTSKLGKSQTISGPSR</sequence>
<proteinExistence type="predicted"/>
<dbReference type="Proteomes" id="UP001152798">
    <property type="component" value="Chromosome 5"/>
</dbReference>
<dbReference type="AlphaFoldDB" id="A0A9P0HGJ2"/>
<keyword evidence="3" id="KW-1185">Reference proteome</keyword>
<accession>A0A9P0HGJ2</accession>